<dbReference type="PROSITE" id="PS50033">
    <property type="entry name" value="UBX"/>
    <property type="match status" value="1"/>
</dbReference>
<proteinExistence type="predicted"/>
<dbReference type="WBParaSite" id="SVE_0947100.1">
    <property type="protein sequence ID" value="SVE_0947100.1"/>
    <property type="gene ID" value="SVE_0947100"/>
</dbReference>
<feature type="domain" description="UBX" evidence="2">
    <location>
        <begin position="349"/>
        <end position="426"/>
    </location>
</feature>
<dbReference type="GO" id="GO:0043130">
    <property type="term" value="F:ubiquitin binding"/>
    <property type="evidence" value="ECO:0007669"/>
    <property type="project" value="TreeGrafter"/>
</dbReference>
<dbReference type="SUPFAM" id="SSF52833">
    <property type="entry name" value="Thioredoxin-like"/>
    <property type="match status" value="1"/>
</dbReference>
<keyword evidence="3" id="KW-1185">Reference proteome</keyword>
<feature type="region of interest" description="Disordered" evidence="1">
    <location>
        <begin position="287"/>
        <end position="313"/>
    </location>
</feature>
<dbReference type="GO" id="GO:0005634">
    <property type="term" value="C:nucleus"/>
    <property type="evidence" value="ECO:0007669"/>
    <property type="project" value="TreeGrafter"/>
</dbReference>
<dbReference type="AlphaFoldDB" id="A0A0K0FKA7"/>
<dbReference type="InterPro" id="IPR036249">
    <property type="entry name" value="Thioredoxin-like_sf"/>
</dbReference>
<evidence type="ECO:0000313" key="3">
    <source>
        <dbReference type="Proteomes" id="UP000035680"/>
    </source>
</evidence>
<dbReference type="InterPro" id="IPR029071">
    <property type="entry name" value="Ubiquitin-like_domsf"/>
</dbReference>
<dbReference type="Proteomes" id="UP000035680">
    <property type="component" value="Unassembled WGS sequence"/>
</dbReference>
<dbReference type="Pfam" id="PF00789">
    <property type="entry name" value="UBX"/>
    <property type="match status" value="1"/>
</dbReference>
<name>A0A0K0FKA7_STRVS</name>
<dbReference type="SUPFAM" id="SSF54236">
    <property type="entry name" value="Ubiquitin-like"/>
    <property type="match status" value="1"/>
</dbReference>
<sequence>MCILEIMDDRLGRGRRDNSPDNRMDEDESSLIRHLIRSHNMRRPITSYSNNLPVNQRIQFERSSRGEEREHRARLDPDSITFGNGLGSLQDLLGGRYSEYDRSGHSRQNIINRTLVSQNLSNEEVLQRTVNDSSRNLRQNIDIPSTVQNRIYSFDRVREEAITAKRWLLVCIKEHSSLSSIHLNRILADTTVKHVINSNYSFVSYYKSDEDGQRLKMFYKLNSFPALLILDPRTGEEVARITNNTIDVTTFCDYLLNFIDKYSNFMAKDAEYKKIHGNVVCSQPRITNDNNSRKRRFNGNQEEDIGEPSTSKKFRTNDNDSVDVIVENGTKLTTIDQDDYKKYSGYSSSESYLVHIIVQFPDGKRLPVEVYSNATLKALFLFIGRHGYNVRDLYIIYGYPKKIVDYTQADRTLKSIGFGRKELIFIDKK</sequence>
<dbReference type="Gene3D" id="3.40.30.10">
    <property type="entry name" value="Glutaredoxin"/>
    <property type="match status" value="1"/>
</dbReference>
<evidence type="ECO:0000256" key="1">
    <source>
        <dbReference type="SAM" id="MobiDB-lite"/>
    </source>
</evidence>
<organism evidence="3 4">
    <name type="scientific">Strongyloides venezuelensis</name>
    <name type="common">Threadworm</name>
    <dbReference type="NCBI Taxonomy" id="75913"/>
    <lineage>
        <taxon>Eukaryota</taxon>
        <taxon>Metazoa</taxon>
        <taxon>Ecdysozoa</taxon>
        <taxon>Nematoda</taxon>
        <taxon>Chromadorea</taxon>
        <taxon>Rhabditida</taxon>
        <taxon>Tylenchina</taxon>
        <taxon>Panagrolaimomorpha</taxon>
        <taxon>Strongyloidoidea</taxon>
        <taxon>Strongyloididae</taxon>
        <taxon>Strongyloides</taxon>
    </lineage>
</organism>
<evidence type="ECO:0000259" key="2">
    <source>
        <dbReference type="PROSITE" id="PS50033"/>
    </source>
</evidence>
<dbReference type="Gene3D" id="3.10.20.90">
    <property type="entry name" value="Phosphatidylinositol 3-kinase Catalytic Subunit, Chain A, domain 1"/>
    <property type="match status" value="1"/>
</dbReference>
<dbReference type="InterPro" id="IPR001012">
    <property type="entry name" value="UBX_dom"/>
</dbReference>
<dbReference type="STRING" id="75913.A0A0K0FKA7"/>
<dbReference type="PANTHER" id="PTHR23322:SF6">
    <property type="entry name" value="UBX DOMAIN-CONTAINING PROTEIN 7"/>
    <property type="match status" value="1"/>
</dbReference>
<reference evidence="4" key="2">
    <citation type="submission" date="2015-08" db="UniProtKB">
        <authorList>
            <consortium name="WormBaseParasite"/>
        </authorList>
    </citation>
    <scope>IDENTIFICATION</scope>
</reference>
<dbReference type="InterPro" id="IPR050730">
    <property type="entry name" value="UBX_domain-protein"/>
</dbReference>
<dbReference type="GO" id="GO:0043161">
    <property type="term" value="P:proteasome-mediated ubiquitin-dependent protein catabolic process"/>
    <property type="evidence" value="ECO:0007669"/>
    <property type="project" value="TreeGrafter"/>
</dbReference>
<evidence type="ECO:0000313" key="4">
    <source>
        <dbReference type="WBParaSite" id="SVE_0947100.1"/>
    </source>
</evidence>
<dbReference type="PANTHER" id="PTHR23322">
    <property type="entry name" value="FAS-ASSOCIATED PROTEIN"/>
    <property type="match status" value="1"/>
</dbReference>
<reference evidence="3" key="1">
    <citation type="submission" date="2014-07" db="EMBL/GenBank/DDBJ databases">
        <authorList>
            <person name="Martin A.A"/>
            <person name="De Silva N."/>
        </authorList>
    </citation>
    <scope>NUCLEOTIDE SEQUENCE</scope>
</reference>
<protein>
    <submittedName>
        <fullName evidence="4">AT08017p (inferred by orthology to a D. melanogaster protein)</fullName>
    </submittedName>
</protein>
<accession>A0A0K0FKA7</accession>